<feature type="compositionally biased region" description="Pro residues" evidence="1">
    <location>
        <begin position="200"/>
        <end position="211"/>
    </location>
</feature>
<feature type="region of interest" description="Disordered" evidence="1">
    <location>
        <begin position="62"/>
        <end position="243"/>
    </location>
</feature>
<dbReference type="Proteomes" id="UP000186817">
    <property type="component" value="Unassembled WGS sequence"/>
</dbReference>
<protein>
    <submittedName>
        <fullName evidence="2">Uncharacterized protein</fullName>
    </submittedName>
</protein>
<keyword evidence="3" id="KW-1185">Reference proteome</keyword>
<feature type="compositionally biased region" description="Polar residues" evidence="1">
    <location>
        <begin position="322"/>
        <end position="331"/>
    </location>
</feature>
<feature type="compositionally biased region" description="Basic and acidic residues" evidence="1">
    <location>
        <begin position="492"/>
        <end position="502"/>
    </location>
</feature>
<accession>A0A1Q9CSY3</accession>
<evidence type="ECO:0000313" key="2">
    <source>
        <dbReference type="EMBL" id="OLP86046.1"/>
    </source>
</evidence>
<feature type="region of interest" description="Disordered" evidence="1">
    <location>
        <begin position="538"/>
        <end position="585"/>
    </location>
</feature>
<proteinExistence type="predicted"/>
<evidence type="ECO:0000313" key="3">
    <source>
        <dbReference type="Proteomes" id="UP000186817"/>
    </source>
</evidence>
<evidence type="ECO:0000256" key="1">
    <source>
        <dbReference type="SAM" id="MobiDB-lite"/>
    </source>
</evidence>
<reference evidence="2 3" key="1">
    <citation type="submission" date="2016-02" db="EMBL/GenBank/DDBJ databases">
        <title>Genome analysis of coral dinoflagellate symbionts highlights evolutionary adaptations to a symbiotic lifestyle.</title>
        <authorList>
            <person name="Aranda M."/>
            <person name="Li Y."/>
            <person name="Liew Y.J."/>
            <person name="Baumgarten S."/>
            <person name="Simakov O."/>
            <person name="Wilson M."/>
            <person name="Piel J."/>
            <person name="Ashoor H."/>
            <person name="Bougouffa S."/>
            <person name="Bajic V.B."/>
            <person name="Ryu T."/>
            <person name="Ravasi T."/>
            <person name="Bayer T."/>
            <person name="Micklem G."/>
            <person name="Kim H."/>
            <person name="Bhak J."/>
            <person name="Lajeunesse T.C."/>
            <person name="Voolstra C.R."/>
        </authorList>
    </citation>
    <scope>NUCLEOTIDE SEQUENCE [LARGE SCALE GENOMIC DNA]</scope>
    <source>
        <strain evidence="2 3">CCMP2467</strain>
    </source>
</reference>
<dbReference type="OrthoDB" id="10536747at2759"/>
<dbReference type="EMBL" id="LSRX01000939">
    <property type="protein sequence ID" value="OLP86046.1"/>
    <property type="molecule type" value="Genomic_DNA"/>
</dbReference>
<feature type="compositionally biased region" description="Pro residues" evidence="1">
    <location>
        <begin position="65"/>
        <end position="74"/>
    </location>
</feature>
<comment type="caution">
    <text evidence="2">The sequence shown here is derived from an EMBL/GenBank/DDBJ whole genome shotgun (WGS) entry which is preliminary data.</text>
</comment>
<name>A0A1Q9CSY3_SYMMI</name>
<organism evidence="2 3">
    <name type="scientific">Symbiodinium microadriaticum</name>
    <name type="common">Dinoflagellate</name>
    <name type="synonym">Zooxanthella microadriatica</name>
    <dbReference type="NCBI Taxonomy" id="2951"/>
    <lineage>
        <taxon>Eukaryota</taxon>
        <taxon>Sar</taxon>
        <taxon>Alveolata</taxon>
        <taxon>Dinophyceae</taxon>
        <taxon>Suessiales</taxon>
        <taxon>Symbiodiniaceae</taxon>
        <taxon>Symbiodinium</taxon>
    </lineage>
</organism>
<gene>
    <name evidence="2" type="ORF">AK812_SmicGene32889</name>
</gene>
<feature type="compositionally biased region" description="Low complexity" evidence="1">
    <location>
        <begin position="144"/>
        <end position="160"/>
    </location>
</feature>
<feature type="region of interest" description="Disordered" evidence="1">
    <location>
        <begin position="299"/>
        <end position="347"/>
    </location>
</feature>
<sequence length="700" mass="74620">MPPSCGQSRTERADTIISRSRLEVMEKKSKANAVPPQAAEHRRTCLYVAGPRVSWLVAEYAAASAPPPPGPAPKAAPSRVATGEAWPFVEDEVSMNSESSDASSDSEKPQATEAVPAPAEASHGPSQPPALPPDSGVVHPPGFPAEEPNSPSSASSSSSASPPPPAHDELMQRFSSLGPRASPPGDAASWTHALRHSEAAPPPRTPEPQPELPAWARPPGGSSSHQRSPPRLAEPPREGREVGLSPSSAAVWFAVAREQGEVTNFGIEGILDYATKPNLQCGGGTCTVGLRKVHVRQDPQCRQHGVTSKSNVPIARAKKQSGEVTQSSRTKQPGEKAESSRANSIRPLSEMTGFKTRGGLMLLYDPRPEDEWINRPIVPIRGGWNVTSTGEILNKTQAQAYGKFLRRHRGRNKVGDTADKLVRMVDKYLPLQADETLAYVCDSLGKRRTTAPFGGEAPITTAKKLVTKSGRGDLLEGPLMGEEAQVSSRSDQTSRWETHPSDKGPTLSMTAGEEAITVEVEDDVNLLENNEVADVGRKYGHCAPSKQKDAGEWLPDPPWEKGDTTTSSPTTTRPGDAQQPRGRSSLVASRNIFYTEIGSHQNASGGAMLRFLLGPWSKTALLAIGAAALAGIAGRHLRHRATDLLRGWGPDLTDLQVGEAKAGAMHLLEVTRLCLHPMALAQCHERGVARASAAHGPAKG</sequence>
<feature type="region of interest" description="Disordered" evidence="1">
    <location>
        <begin position="471"/>
        <end position="509"/>
    </location>
</feature>
<dbReference type="AlphaFoldDB" id="A0A1Q9CSY3"/>